<accession>A0A0L8IFF3</accession>
<sequence length="54" mass="6375">MWPCFMSIQSSALLIYRLNSHESSNNLYYFVLYVTFLHAIFPVTAFIFLPLQII</sequence>
<keyword evidence="1" id="KW-1133">Transmembrane helix</keyword>
<keyword evidence="1" id="KW-0812">Transmembrane</keyword>
<reference evidence="2" key="1">
    <citation type="submission" date="2015-07" db="EMBL/GenBank/DDBJ databases">
        <title>MeaNS - Measles Nucleotide Surveillance Program.</title>
        <authorList>
            <person name="Tran T."/>
            <person name="Druce J."/>
        </authorList>
    </citation>
    <scope>NUCLEOTIDE SEQUENCE</scope>
    <source>
        <strain evidence="2">UCB-OBI-ISO-001</strain>
        <tissue evidence="2">Gonad</tissue>
    </source>
</reference>
<evidence type="ECO:0000256" key="1">
    <source>
        <dbReference type="SAM" id="Phobius"/>
    </source>
</evidence>
<feature type="transmembrane region" description="Helical" evidence="1">
    <location>
        <begin position="30"/>
        <end position="51"/>
    </location>
</feature>
<gene>
    <name evidence="2" type="ORF">OCBIM_22006721mg</name>
</gene>
<name>A0A0L8IFF3_OCTBM</name>
<proteinExistence type="predicted"/>
<evidence type="ECO:0000313" key="2">
    <source>
        <dbReference type="EMBL" id="KOG00232.1"/>
    </source>
</evidence>
<dbReference type="AlphaFoldDB" id="A0A0L8IFF3"/>
<keyword evidence="1" id="KW-0472">Membrane</keyword>
<protein>
    <submittedName>
        <fullName evidence="2">Uncharacterized protein</fullName>
    </submittedName>
</protein>
<dbReference type="EMBL" id="KQ415834">
    <property type="protein sequence ID" value="KOG00232.1"/>
    <property type="molecule type" value="Genomic_DNA"/>
</dbReference>
<organism evidence="2">
    <name type="scientific">Octopus bimaculoides</name>
    <name type="common">California two-spotted octopus</name>
    <dbReference type="NCBI Taxonomy" id="37653"/>
    <lineage>
        <taxon>Eukaryota</taxon>
        <taxon>Metazoa</taxon>
        <taxon>Spiralia</taxon>
        <taxon>Lophotrochozoa</taxon>
        <taxon>Mollusca</taxon>
        <taxon>Cephalopoda</taxon>
        <taxon>Coleoidea</taxon>
        <taxon>Octopodiformes</taxon>
        <taxon>Octopoda</taxon>
        <taxon>Incirrata</taxon>
        <taxon>Octopodidae</taxon>
        <taxon>Octopus</taxon>
    </lineage>
</organism>